<feature type="compositionally biased region" description="Basic and acidic residues" evidence="1">
    <location>
        <begin position="24"/>
        <end position="40"/>
    </location>
</feature>
<proteinExistence type="predicted"/>
<protein>
    <submittedName>
        <fullName evidence="2">Uncharacterized protein</fullName>
    </submittedName>
</protein>
<organism evidence="2 3">
    <name type="scientific">Burkholderia pseudomallei (strain 1106a)</name>
    <dbReference type="NCBI Taxonomy" id="357348"/>
    <lineage>
        <taxon>Bacteria</taxon>
        <taxon>Pseudomonadati</taxon>
        <taxon>Pseudomonadota</taxon>
        <taxon>Betaproteobacteria</taxon>
        <taxon>Burkholderiales</taxon>
        <taxon>Burkholderiaceae</taxon>
        <taxon>Burkholderia</taxon>
        <taxon>pseudomallei group</taxon>
    </lineage>
</organism>
<name>A3P019_BURP0</name>
<dbReference type="HOGENOM" id="CLU_2680585_0_0_4"/>
<evidence type="ECO:0000313" key="2">
    <source>
        <dbReference type="EMBL" id="ABN91525.1"/>
    </source>
</evidence>
<accession>A3P019</accession>
<feature type="compositionally biased region" description="Low complexity" evidence="1">
    <location>
        <begin position="59"/>
        <end position="77"/>
    </location>
</feature>
<dbReference type="EMBL" id="CP000572">
    <property type="protein sequence ID" value="ABN91525.1"/>
    <property type="molecule type" value="Genomic_DNA"/>
</dbReference>
<gene>
    <name evidence="2" type="ordered locus">BURPS1106A_3710</name>
</gene>
<feature type="region of interest" description="Disordered" evidence="1">
    <location>
        <begin position="1"/>
        <end position="77"/>
    </location>
</feature>
<evidence type="ECO:0000256" key="1">
    <source>
        <dbReference type="SAM" id="MobiDB-lite"/>
    </source>
</evidence>
<dbReference type="KEGG" id="bpl:BURPS1106A_3710"/>
<reference evidence="2 3" key="1">
    <citation type="submission" date="2007-02" db="EMBL/GenBank/DDBJ databases">
        <authorList>
            <person name="DeShazer D."/>
            <person name="Woods D.E."/>
            <person name="Nierman W.C."/>
        </authorList>
    </citation>
    <scope>NUCLEOTIDE SEQUENCE [LARGE SCALE GENOMIC DNA]</scope>
    <source>
        <strain evidence="2 3">1106a</strain>
    </source>
</reference>
<dbReference type="AlphaFoldDB" id="A3P019"/>
<dbReference type="Proteomes" id="UP000006738">
    <property type="component" value="Chromosome I"/>
</dbReference>
<evidence type="ECO:0000313" key="3">
    <source>
        <dbReference type="Proteomes" id="UP000006738"/>
    </source>
</evidence>
<sequence>MLQRPRKRAAAAAGAVRSGQGRVARADRHGGGDGWREWRQTKRRSGGLPFCLPPRVAKSPAGQAASAGCPAAVSPAV</sequence>
<feature type="compositionally biased region" description="Low complexity" evidence="1">
    <location>
        <begin position="10"/>
        <end position="23"/>
    </location>
</feature>